<dbReference type="GO" id="GO:0009699">
    <property type="term" value="P:phenylpropanoid biosynthetic process"/>
    <property type="evidence" value="ECO:0007669"/>
    <property type="project" value="UniProtKB-ARBA"/>
</dbReference>
<dbReference type="Pfam" id="PF03018">
    <property type="entry name" value="Dirigent"/>
    <property type="match status" value="1"/>
</dbReference>
<keyword evidence="4" id="KW-0052">Apoplast</keyword>
<dbReference type="InterPro" id="IPR044859">
    <property type="entry name" value="Allene_oxi_cyc_Dirigent"/>
</dbReference>
<comment type="function">
    <text evidence="4">Dirigent proteins impart stereoselectivity on the phenoxy radical-coupling reaction, yielding optically active lignans from two molecules of coniferyl alcohol in the biosynthesis of lignans, flavonolignans, and alkaloids and thus plays a central role in plant secondary metabolism.</text>
</comment>
<reference evidence="5" key="1">
    <citation type="submission" date="2021-08" db="EMBL/GenBank/DDBJ databases">
        <title>WGS assembly of Ceratopteris richardii.</title>
        <authorList>
            <person name="Marchant D.B."/>
            <person name="Chen G."/>
            <person name="Jenkins J."/>
            <person name="Shu S."/>
            <person name="Leebens-Mack J."/>
            <person name="Grimwood J."/>
            <person name="Schmutz J."/>
            <person name="Soltis P."/>
            <person name="Soltis D."/>
            <person name="Chen Z.-H."/>
        </authorList>
    </citation>
    <scope>NUCLEOTIDE SEQUENCE</scope>
    <source>
        <strain evidence="5">Whitten #5841</strain>
        <tissue evidence="5">Leaf</tissue>
    </source>
</reference>
<evidence type="ECO:0000313" key="6">
    <source>
        <dbReference type="Proteomes" id="UP000825935"/>
    </source>
</evidence>
<gene>
    <name evidence="5" type="ORF">KP509_32G036700</name>
</gene>
<dbReference type="AlphaFoldDB" id="A0A8T2QSU9"/>
<protein>
    <recommendedName>
        <fullName evidence="4">Dirigent protein</fullName>
    </recommendedName>
</protein>
<feature type="chain" id="PRO_5035959188" description="Dirigent protein" evidence="4">
    <location>
        <begin position="27"/>
        <end position="184"/>
    </location>
</feature>
<evidence type="ECO:0000256" key="2">
    <source>
        <dbReference type="ARBA" id="ARBA00011738"/>
    </source>
</evidence>
<evidence type="ECO:0000256" key="1">
    <source>
        <dbReference type="ARBA" id="ARBA00010746"/>
    </source>
</evidence>
<keyword evidence="6" id="KW-1185">Reference proteome</keyword>
<dbReference type="PANTHER" id="PTHR21495">
    <property type="entry name" value="NUCLEOPORIN-RELATED"/>
    <property type="match status" value="1"/>
</dbReference>
<accession>A0A8T2QSU9</accession>
<dbReference type="Gene3D" id="2.40.480.10">
    <property type="entry name" value="Allene oxide cyclase-like"/>
    <property type="match status" value="1"/>
</dbReference>
<dbReference type="GO" id="GO:0048046">
    <property type="term" value="C:apoplast"/>
    <property type="evidence" value="ECO:0007669"/>
    <property type="project" value="UniProtKB-SubCell"/>
</dbReference>
<dbReference type="InterPro" id="IPR004265">
    <property type="entry name" value="Dirigent"/>
</dbReference>
<dbReference type="OrthoDB" id="1882522at2759"/>
<evidence type="ECO:0000256" key="3">
    <source>
        <dbReference type="ARBA" id="ARBA00022525"/>
    </source>
</evidence>
<evidence type="ECO:0000313" key="5">
    <source>
        <dbReference type="EMBL" id="KAH7287079.1"/>
    </source>
</evidence>
<dbReference type="Proteomes" id="UP000825935">
    <property type="component" value="Chromosome 32"/>
</dbReference>
<name>A0A8T2QSU9_CERRI</name>
<evidence type="ECO:0000256" key="4">
    <source>
        <dbReference type="RuleBase" id="RU363099"/>
    </source>
</evidence>
<comment type="caution">
    <text evidence="5">The sequence shown here is derived from an EMBL/GenBank/DDBJ whole genome shotgun (WGS) entry which is preliminary data.</text>
</comment>
<organism evidence="5 6">
    <name type="scientific">Ceratopteris richardii</name>
    <name type="common">Triangle waterfern</name>
    <dbReference type="NCBI Taxonomy" id="49495"/>
    <lineage>
        <taxon>Eukaryota</taxon>
        <taxon>Viridiplantae</taxon>
        <taxon>Streptophyta</taxon>
        <taxon>Embryophyta</taxon>
        <taxon>Tracheophyta</taxon>
        <taxon>Polypodiopsida</taxon>
        <taxon>Polypodiidae</taxon>
        <taxon>Polypodiales</taxon>
        <taxon>Pteridineae</taxon>
        <taxon>Pteridaceae</taxon>
        <taxon>Parkerioideae</taxon>
        <taxon>Ceratopteris</taxon>
    </lineage>
</organism>
<comment type="similarity">
    <text evidence="1 4">Belongs to the plant dirigent protein family.</text>
</comment>
<feature type="signal peptide" evidence="4">
    <location>
        <begin position="1"/>
        <end position="26"/>
    </location>
</feature>
<proteinExistence type="inferred from homology"/>
<keyword evidence="3 4" id="KW-0964">Secreted</keyword>
<dbReference type="EMBL" id="CM035437">
    <property type="protein sequence ID" value="KAH7287079.1"/>
    <property type="molecule type" value="Genomic_DNA"/>
</dbReference>
<comment type="subunit">
    <text evidence="2 4">Homodimer.</text>
</comment>
<comment type="subcellular location">
    <subcellularLocation>
        <location evidence="4">Secreted</location>
        <location evidence="4">Extracellular space</location>
        <location evidence="4">Apoplast</location>
    </subcellularLocation>
</comment>
<sequence length="184" mass="20420">MAYTPLLLKVLLVSVFMCSLAARTHANKRPSNLHFYMLIVVQNNRFLDNPNAKYTSILTGAAPVVQPFAFANLHTFDNPLSRKMSLENPADRVGRLQGWYGNCGQSELTLCLAQTFAYDDGTYKGTFSLLGSGIATDPVKHAPIVGGTGDFAFCRGIASQKRVFNAYINSEETSWFEYNITMKF</sequence>
<keyword evidence="4" id="KW-0732">Signal</keyword>